<evidence type="ECO:0000256" key="4">
    <source>
        <dbReference type="NCBIfam" id="TIGR02018"/>
    </source>
</evidence>
<proteinExistence type="predicted"/>
<dbReference type="CDD" id="cd07377">
    <property type="entry name" value="WHTH_GntR"/>
    <property type="match status" value="1"/>
</dbReference>
<dbReference type="OrthoDB" id="9808698at2"/>
<keyword evidence="3" id="KW-0804">Transcription</keyword>
<dbReference type="PRINTS" id="PR00035">
    <property type="entry name" value="HTHGNTR"/>
</dbReference>
<dbReference type="Pfam" id="PF00392">
    <property type="entry name" value="GntR"/>
    <property type="match status" value="1"/>
</dbReference>
<evidence type="ECO:0000259" key="5">
    <source>
        <dbReference type="PROSITE" id="PS50949"/>
    </source>
</evidence>
<accession>A0A316FXN9</accession>
<dbReference type="PROSITE" id="PS50949">
    <property type="entry name" value="HTH_GNTR"/>
    <property type="match status" value="1"/>
</dbReference>
<keyword evidence="2" id="KW-0238">DNA-binding</keyword>
<dbReference type="InterPro" id="IPR036390">
    <property type="entry name" value="WH_DNA-bd_sf"/>
</dbReference>
<dbReference type="GO" id="GO:0045892">
    <property type="term" value="P:negative regulation of DNA-templated transcription"/>
    <property type="evidence" value="ECO:0007669"/>
    <property type="project" value="UniProtKB-UniRule"/>
</dbReference>
<evidence type="ECO:0000256" key="3">
    <source>
        <dbReference type="ARBA" id="ARBA00023163"/>
    </source>
</evidence>
<dbReference type="AlphaFoldDB" id="A0A316FXN9"/>
<dbReference type="SMART" id="SM00866">
    <property type="entry name" value="UTRA"/>
    <property type="match status" value="1"/>
</dbReference>
<feature type="domain" description="HTH gntR-type" evidence="5">
    <location>
        <begin position="5"/>
        <end position="73"/>
    </location>
</feature>
<dbReference type="Gene3D" id="3.40.1410.10">
    <property type="entry name" value="Chorismate lyase-like"/>
    <property type="match status" value="1"/>
</dbReference>
<evidence type="ECO:0000256" key="1">
    <source>
        <dbReference type="ARBA" id="ARBA00023015"/>
    </source>
</evidence>
<dbReference type="SMART" id="SM00345">
    <property type="entry name" value="HTH_GNTR"/>
    <property type="match status" value="1"/>
</dbReference>
<dbReference type="GO" id="GO:0003700">
    <property type="term" value="F:DNA-binding transcription factor activity"/>
    <property type="evidence" value="ECO:0007669"/>
    <property type="project" value="UniProtKB-UniRule"/>
</dbReference>
<gene>
    <name evidence="6" type="ORF">C8D97_103176</name>
</gene>
<dbReference type="PANTHER" id="PTHR44846">
    <property type="entry name" value="MANNOSYL-D-GLYCERATE TRANSPORT/METABOLISM SYSTEM REPRESSOR MNGR-RELATED"/>
    <property type="match status" value="1"/>
</dbReference>
<dbReference type="SUPFAM" id="SSF46785">
    <property type="entry name" value="Winged helix' DNA-binding domain"/>
    <property type="match status" value="1"/>
</dbReference>
<dbReference type="RefSeq" id="WP_109762535.1">
    <property type="nucleotide sequence ID" value="NZ_QGGU01000003.1"/>
</dbReference>
<evidence type="ECO:0000313" key="7">
    <source>
        <dbReference type="Proteomes" id="UP000245790"/>
    </source>
</evidence>
<dbReference type="InterPro" id="IPR028978">
    <property type="entry name" value="Chorismate_lyase_/UTRA_dom_sf"/>
</dbReference>
<dbReference type="PANTHER" id="PTHR44846:SF16">
    <property type="entry name" value="TRANSCRIPTIONAL REGULATOR PHNF-RELATED"/>
    <property type="match status" value="1"/>
</dbReference>
<dbReference type="GO" id="GO:0006547">
    <property type="term" value="P:L-histidine metabolic process"/>
    <property type="evidence" value="ECO:0007669"/>
    <property type="project" value="UniProtKB-UniRule"/>
</dbReference>
<evidence type="ECO:0000313" key="6">
    <source>
        <dbReference type="EMBL" id="PWK53349.1"/>
    </source>
</evidence>
<keyword evidence="1" id="KW-0805">Transcription regulation</keyword>
<sequence>MQKSESRYLKVKRHIMDGIKSGQWSAGQQVPSENELVKLCQVSRMTARRALEELDSEGILVRVRGKGSFVAEDKHQSSLLEIKNIKTEITEQGHTHKASLIEMSEIPASVEMAQLFELPEQSNLFHSIIVHYQDKEPVQVEERFINPLAAEDYLKQDFKAITPNEYLTQIAPVTEAEHIIEAMVPEKQFYNLLNLEDDEAVLLLTRITWSFDKAISYAKLYHPGKRYRLGSRFHPKT</sequence>
<dbReference type="InterPro" id="IPR011663">
    <property type="entry name" value="UTRA"/>
</dbReference>
<keyword evidence="7" id="KW-1185">Reference proteome</keyword>
<dbReference type="Proteomes" id="UP000245790">
    <property type="component" value="Unassembled WGS sequence"/>
</dbReference>
<dbReference type="InterPro" id="IPR010248">
    <property type="entry name" value="His_ut_repres"/>
</dbReference>
<evidence type="ECO:0000256" key="2">
    <source>
        <dbReference type="ARBA" id="ARBA00023125"/>
    </source>
</evidence>
<dbReference type="FunFam" id="1.10.10.10:FF:000079">
    <property type="entry name" value="GntR family transcriptional regulator"/>
    <property type="match status" value="1"/>
</dbReference>
<dbReference type="Gene3D" id="1.10.10.10">
    <property type="entry name" value="Winged helix-like DNA-binding domain superfamily/Winged helix DNA-binding domain"/>
    <property type="match status" value="1"/>
</dbReference>
<organism evidence="6 7">
    <name type="scientific">Pleionea mediterranea</name>
    <dbReference type="NCBI Taxonomy" id="523701"/>
    <lineage>
        <taxon>Bacteria</taxon>
        <taxon>Pseudomonadati</taxon>
        <taxon>Pseudomonadota</taxon>
        <taxon>Gammaproteobacteria</taxon>
        <taxon>Oceanospirillales</taxon>
        <taxon>Pleioneaceae</taxon>
        <taxon>Pleionea</taxon>
    </lineage>
</organism>
<dbReference type="InterPro" id="IPR036388">
    <property type="entry name" value="WH-like_DNA-bd_sf"/>
</dbReference>
<dbReference type="InterPro" id="IPR050679">
    <property type="entry name" value="Bact_HTH_transcr_reg"/>
</dbReference>
<dbReference type="GO" id="GO:0003677">
    <property type="term" value="F:DNA binding"/>
    <property type="evidence" value="ECO:0007669"/>
    <property type="project" value="UniProtKB-UniRule"/>
</dbReference>
<comment type="caution">
    <text evidence="6">The sequence shown here is derived from an EMBL/GenBank/DDBJ whole genome shotgun (WGS) entry which is preliminary data.</text>
</comment>
<name>A0A316FXN9_9GAMM</name>
<dbReference type="Pfam" id="PF07702">
    <property type="entry name" value="UTRA"/>
    <property type="match status" value="1"/>
</dbReference>
<dbReference type="EMBL" id="QGGU01000003">
    <property type="protein sequence ID" value="PWK53349.1"/>
    <property type="molecule type" value="Genomic_DNA"/>
</dbReference>
<protein>
    <recommendedName>
        <fullName evidence="4">Histidine utilization repressor</fullName>
    </recommendedName>
</protein>
<reference evidence="6 7" key="1">
    <citation type="submission" date="2018-05" db="EMBL/GenBank/DDBJ databases">
        <title>Genomic Encyclopedia of Type Strains, Phase IV (KMG-IV): sequencing the most valuable type-strain genomes for metagenomic binning, comparative biology and taxonomic classification.</title>
        <authorList>
            <person name="Goeker M."/>
        </authorList>
    </citation>
    <scope>NUCLEOTIDE SEQUENCE [LARGE SCALE GENOMIC DNA]</scope>
    <source>
        <strain evidence="6 7">DSM 25350</strain>
    </source>
</reference>
<dbReference type="InterPro" id="IPR000524">
    <property type="entry name" value="Tscrpt_reg_HTH_GntR"/>
</dbReference>
<dbReference type="NCBIfam" id="TIGR02018">
    <property type="entry name" value="his_ut_repres"/>
    <property type="match status" value="1"/>
</dbReference>
<dbReference type="SUPFAM" id="SSF64288">
    <property type="entry name" value="Chorismate lyase-like"/>
    <property type="match status" value="1"/>
</dbReference>